<gene>
    <name evidence="2" type="ORF">EDF62_0231</name>
</gene>
<name>A0A4R6S6U7_9MICO</name>
<reference evidence="2 3" key="1">
    <citation type="submission" date="2019-03" db="EMBL/GenBank/DDBJ databases">
        <title>Genomic analyses of the natural microbiome of Caenorhabditis elegans.</title>
        <authorList>
            <person name="Samuel B."/>
        </authorList>
    </citation>
    <scope>NUCLEOTIDE SEQUENCE [LARGE SCALE GENOMIC DNA]</scope>
    <source>
        <strain evidence="2 3">JUb18</strain>
    </source>
</reference>
<keyword evidence="3" id="KW-1185">Reference proteome</keyword>
<sequence length="102" mass="10170">MGDRLHLPDSELTAAGASLGTAAQEMSAGSSGRPSGSWDSLSGIGGAVDEYLRGVALARDALADAAKTAANTVSGLMSDSAELDAYLAQTVYSGYAVSKGTK</sequence>
<evidence type="ECO:0000313" key="2">
    <source>
        <dbReference type="EMBL" id="TDP95542.1"/>
    </source>
</evidence>
<dbReference type="AlphaFoldDB" id="A0A4R6S6U7"/>
<feature type="region of interest" description="Disordered" evidence="1">
    <location>
        <begin position="16"/>
        <end position="40"/>
    </location>
</feature>
<evidence type="ECO:0008006" key="4">
    <source>
        <dbReference type="Google" id="ProtNLM"/>
    </source>
</evidence>
<protein>
    <recommendedName>
        <fullName evidence="4">Excreted virulence factor EspC (Type VII ESX diderm)</fullName>
    </recommendedName>
</protein>
<dbReference type="RefSeq" id="WP_132201590.1">
    <property type="nucleotide sequence ID" value="NZ_CP080492.1"/>
</dbReference>
<comment type="caution">
    <text evidence="2">The sequence shown here is derived from an EMBL/GenBank/DDBJ whole genome shotgun (WGS) entry which is preliminary data.</text>
</comment>
<dbReference type="Proteomes" id="UP000295601">
    <property type="component" value="Unassembled WGS sequence"/>
</dbReference>
<accession>A0A4R6S6U7</accession>
<dbReference type="EMBL" id="SNYA01000001">
    <property type="protein sequence ID" value="TDP95542.1"/>
    <property type="molecule type" value="Genomic_DNA"/>
</dbReference>
<feature type="compositionally biased region" description="Polar residues" evidence="1">
    <location>
        <begin position="27"/>
        <end position="40"/>
    </location>
</feature>
<evidence type="ECO:0000313" key="3">
    <source>
        <dbReference type="Proteomes" id="UP000295601"/>
    </source>
</evidence>
<evidence type="ECO:0000256" key="1">
    <source>
        <dbReference type="SAM" id="MobiDB-lite"/>
    </source>
</evidence>
<proteinExistence type="predicted"/>
<organism evidence="2 3">
    <name type="scientific">Leucobacter luti</name>
    <dbReference type="NCBI Taxonomy" id="340320"/>
    <lineage>
        <taxon>Bacteria</taxon>
        <taxon>Bacillati</taxon>
        <taxon>Actinomycetota</taxon>
        <taxon>Actinomycetes</taxon>
        <taxon>Micrococcales</taxon>
        <taxon>Microbacteriaceae</taxon>
        <taxon>Leucobacter</taxon>
    </lineage>
</organism>